<dbReference type="InterPro" id="IPR032675">
    <property type="entry name" value="LRR_dom_sf"/>
</dbReference>
<sequence>MSDSSNLGSGWPTETQRLLVPAAVVPDPALHQTLVWDRIDALEREVLTLKSYHNTLALPSRLPPEVLCDIFLAAGVVPERSDQARRVAWNDSGERLWIVVTHVCKSWRETALGCPALWANLTFISPSFTRVMLQRSRNAPLTIDYSGKFQHEDLLAEAISHTERLRSVKIGIPNNTSLRFEYALSGFSSGVEATILETLSLESVSRNGLLPARFLHGGAPSLKLLSLKGCHIPDWKALPLGPNLTTLTILPCKAVANTTKYRPSALDFYRSLNRILQLQSLDLRGFLPLDTCVLGNSSIISRFLKPRYLNWNLFTLAWLENTTS</sequence>
<dbReference type="SUPFAM" id="SSF52047">
    <property type="entry name" value="RNI-like"/>
    <property type="match status" value="1"/>
</dbReference>
<reference evidence="1 2" key="1">
    <citation type="submission" date="2020-07" db="EMBL/GenBank/DDBJ databases">
        <title>Comparative genomics of pyrophilous fungi reveals a link between fire events and developmental genes.</title>
        <authorList>
            <consortium name="DOE Joint Genome Institute"/>
            <person name="Steindorff A.S."/>
            <person name="Carver A."/>
            <person name="Calhoun S."/>
            <person name="Stillman K."/>
            <person name="Liu H."/>
            <person name="Lipzen A."/>
            <person name="Pangilinan J."/>
            <person name="Labutti K."/>
            <person name="Bruns T.D."/>
            <person name="Grigoriev I.V."/>
        </authorList>
    </citation>
    <scope>NUCLEOTIDE SEQUENCE [LARGE SCALE GENOMIC DNA]</scope>
    <source>
        <strain evidence="1 2">CBS 144469</strain>
    </source>
</reference>
<dbReference type="EMBL" id="JACGCI010000041">
    <property type="protein sequence ID" value="KAF6753052.1"/>
    <property type="molecule type" value="Genomic_DNA"/>
</dbReference>
<dbReference type="Proteomes" id="UP000521943">
    <property type="component" value="Unassembled WGS sequence"/>
</dbReference>
<evidence type="ECO:0000313" key="1">
    <source>
        <dbReference type="EMBL" id="KAF6753052.1"/>
    </source>
</evidence>
<evidence type="ECO:0000313" key="2">
    <source>
        <dbReference type="Proteomes" id="UP000521943"/>
    </source>
</evidence>
<comment type="caution">
    <text evidence="1">The sequence shown here is derived from an EMBL/GenBank/DDBJ whole genome shotgun (WGS) entry which is preliminary data.</text>
</comment>
<evidence type="ECO:0008006" key="3">
    <source>
        <dbReference type="Google" id="ProtNLM"/>
    </source>
</evidence>
<organism evidence="1 2">
    <name type="scientific">Ephemerocybe angulata</name>
    <dbReference type="NCBI Taxonomy" id="980116"/>
    <lineage>
        <taxon>Eukaryota</taxon>
        <taxon>Fungi</taxon>
        <taxon>Dikarya</taxon>
        <taxon>Basidiomycota</taxon>
        <taxon>Agaricomycotina</taxon>
        <taxon>Agaricomycetes</taxon>
        <taxon>Agaricomycetidae</taxon>
        <taxon>Agaricales</taxon>
        <taxon>Agaricineae</taxon>
        <taxon>Psathyrellaceae</taxon>
        <taxon>Ephemerocybe</taxon>
    </lineage>
</organism>
<dbReference type="Gene3D" id="3.80.10.10">
    <property type="entry name" value="Ribonuclease Inhibitor"/>
    <property type="match status" value="1"/>
</dbReference>
<gene>
    <name evidence="1" type="ORF">DFP72DRAFT_435379</name>
</gene>
<name>A0A8H6HVB4_9AGAR</name>
<proteinExistence type="predicted"/>
<dbReference type="AlphaFoldDB" id="A0A8H6HVB4"/>
<accession>A0A8H6HVB4</accession>
<protein>
    <recommendedName>
        <fullName evidence="3">F-box domain-containing protein</fullName>
    </recommendedName>
</protein>
<dbReference type="OrthoDB" id="3069090at2759"/>
<keyword evidence="2" id="KW-1185">Reference proteome</keyword>